<keyword evidence="4" id="KW-0493">Microtubule</keyword>
<dbReference type="InterPro" id="IPR027417">
    <property type="entry name" value="P-loop_NTPase"/>
</dbReference>
<protein>
    <submittedName>
        <fullName evidence="15">Dynein gamma flagellar outer arm</fullName>
    </submittedName>
</protein>
<comment type="similarity">
    <text evidence="2">Belongs to the dynein heavy chain family.</text>
</comment>
<evidence type="ECO:0000256" key="8">
    <source>
        <dbReference type="ARBA" id="ARBA00023017"/>
    </source>
</evidence>
<dbReference type="Proteomes" id="UP000037460">
    <property type="component" value="Unassembled WGS sequence"/>
</dbReference>
<dbReference type="OrthoDB" id="424310at2759"/>
<dbReference type="Pfam" id="PF12774">
    <property type="entry name" value="AAA_6"/>
    <property type="match status" value="1"/>
</dbReference>
<evidence type="ECO:0000256" key="2">
    <source>
        <dbReference type="ARBA" id="ARBA00008887"/>
    </source>
</evidence>
<sequence length="282" mass="32022">MRRVVASSASTSPLLDVMNTVNKKNQQRLNDLIGINLQTDQQLVVHGRWTRCKVETMILVDVHARDVFDVMVKKKVWGCFDEFNRIDLEVISVVAQQVGVVFESIKADKKQLQFTDGQIINLNKEVGYFITMNPDYAGRQELPENLKSLFRGVTMMVPDRQIIMKVKLTGAGYRENAILGKKLNVLYKLCEEQLSKQPHYDLGLCNILAVLLTAGGSKRDDLTASEHMLLMRTLRDMNLSKFVAEDVPLFLSLIEDLFPSDGVDGAVVKCHLDREHEHRHGR</sequence>
<accession>A0A0M0K7W4</accession>
<dbReference type="Gene3D" id="3.40.50.300">
    <property type="entry name" value="P-loop containing nucleotide triphosphate hydrolases"/>
    <property type="match status" value="1"/>
</dbReference>
<dbReference type="FunFam" id="1.10.8.710:FF:000003">
    <property type="entry name" value="Dynein axonemal heavy chain 5"/>
    <property type="match status" value="1"/>
</dbReference>
<evidence type="ECO:0000256" key="9">
    <source>
        <dbReference type="ARBA" id="ARBA00023054"/>
    </source>
</evidence>
<gene>
    <name evidence="15" type="ORF">Ctob_016203</name>
</gene>
<keyword evidence="6" id="KW-0547">Nucleotide-binding</keyword>
<keyword evidence="12" id="KW-0206">Cytoskeleton</keyword>
<keyword evidence="10" id="KW-0969">Cilium</keyword>
<keyword evidence="3" id="KW-0963">Cytoplasm</keyword>
<feature type="domain" description="Dynein heavy chain hydrolytic ATP-binding dynein motor region" evidence="14">
    <location>
        <begin position="66"/>
        <end position="261"/>
    </location>
</feature>
<dbReference type="GO" id="GO:0005874">
    <property type="term" value="C:microtubule"/>
    <property type="evidence" value="ECO:0007669"/>
    <property type="project" value="UniProtKB-KW"/>
</dbReference>
<dbReference type="AlphaFoldDB" id="A0A0M0K7W4"/>
<keyword evidence="8" id="KW-0243">Dynein</keyword>
<dbReference type="EMBL" id="JWZX01001046">
    <property type="protein sequence ID" value="KOO34920.1"/>
    <property type="molecule type" value="Genomic_DNA"/>
</dbReference>
<comment type="subcellular location">
    <subcellularLocation>
        <location evidence="1">Cytoplasm</location>
        <location evidence="1">Cytoskeleton</location>
        <location evidence="1">Cilium axoneme</location>
    </subcellularLocation>
</comment>
<name>A0A0M0K7W4_9EUKA</name>
<dbReference type="GO" id="GO:0005930">
    <property type="term" value="C:axoneme"/>
    <property type="evidence" value="ECO:0007669"/>
    <property type="project" value="UniProtKB-SubCell"/>
</dbReference>
<keyword evidence="13" id="KW-0966">Cell projection</keyword>
<evidence type="ECO:0000259" key="14">
    <source>
        <dbReference type="Pfam" id="PF12774"/>
    </source>
</evidence>
<keyword evidence="7" id="KW-0067">ATP-binding</keyword>
<dbReference type="GO" id="GO:0007018">
    <property type="term" value="P:microtubule-based movement"/>
    <property type="evidence" value="ECO:0007669"/>
    <property type="project" value="InterPro"/>
</dbReference>
<dbReference type="InterPro" id="IPR035699">
    <property type="entry name" value="AAA_6"/>
</dbReference>
<dbReference type="InterPro" id="IPR043157">
    <property type="entry name" value="Dynein_AAA1S"/>
</dbReference>
<evidence type="ECO:0000256" key="7">
    <source>
        <dbReference type="ARBA" id="ARBA00022840"/>
    </source>
</evidence>
<evidence type="ECO:0000256" key="11">
    <source>
        <dbReference type="ARBA" id="ARBA00023175"/>
    </source>
</evidence>
<dbReference type="GO" id="GO:0030286">
    <property type="term" value="C:dynein complex"/>
    <property type="evidence" value="ECO:0007669"/>
    <property type="project" value="UniProtKB-KW"/>
</dbReference>
<organism evidence="15 16">
    <name type="scientific">Chrysochromulina tobinii</name>
    <dbReference type="NCBI Taxonomy" id="1460289"/>
    <lineage>
        <taxon>Eukaryota</taxon>
        <taxon>Haptista</taxon>
        <taxon>Haptophyta</taxon>
        <taxon>Prymnesiophyceae</taxon>
        <taxon>Prymnesiales</taxon>
        <taxon>Chrysochromulinaceae</taxon>
        <taxon>Chrysochromulina</taxon>
    </lineage>
</organism>
<evidence type="ECO:0000313" key="16">
    <source>
        <dbReference type="Proteomes" id="UP000037460"/>
    </source>
</evidence>
<keyword evidence="9" id="KW-0175">Coiled coil</keyword>
<evidence type="ECO:0000256" key="3">
    <source>
        <dbReference type="ARBA" id="ARBA00022490"/>
    </source>
</evidence>
<keyword evidence="5" id="KW-0677">Repeat</keyword>
<reference evidence="16" key="1">
    <citation type="journal article" date="2015" name="PLoS Genet.">
        <title>Genome Sequence and Transcriptome Analyses of Chrysochromulina tobin: Metabolic Tools for Enhanced Algal Fitness in the Prominent Order Prymnesiales (Haptophyceae).</title>
        <authorList>
            <person name="Hovde B.T."/>
            <person name="Deodato C.R."/>
            <person name="Hunsperger H.M."/>
            <person name="Ryken S.A."/>
            <person name="Yost W."/>
            <person name="Jha R.K."/>
            <person name="Patterson J."/>
            <person name="Monnat R.J. Jr."/>
            <person name="Barlow S.B."/>
            <person name="Starkenburg S.R."/>
            <person name="Cattolico R.A."/>
        </authorList>
    </citation>
    <scope>NUCLEOTIDE SEQUENCE</scope>
    <source>
        <strain evidence="16">CCMP291</strain>
    </source>
</reference>
<dbReference type="GO" id="GO:0051959">
    <property type="term" value="F:dynein light intermediate chain binding"/>
    <property type="evidence" value="ECO:0007669"/>
    <property type="project" value="InterPro"/>
</dbReference>
<dbReference type="InterPro" id="IPR026983">
    <property type="entry name" value="DHC"/>
</dbReference>
<dbReference type="PANTHER" id="PTHR46961">
    <property type="entry name" value="DYNEIN HEAVY CHAIN 1, AXONEMAL-LIKE PROTEIN"/>
    <property type="match status" value="1"/>
</dbReference>
<keyword evidence="16" id="KW-1185">Reference proteome</keyword>
<evidence type="ECO:0000256" key="12">
    <source>
        <dbReference type="ARBA" id="ARBA00023212"/>
    </source>
</evidence>
<proteinExistence type="inferred from homology"/>
<evidence type="ECO:0000256" key="10">
    <source>
        <dbReference type="ARBA" id="ARBA00023069"/>
    </source>
</evidence>
<evidence type="ECO:0000256" key="5">
    <source>
        <dbReference type="ARBA" id="ARBA00022737"/>
    </source>
</evidence>
<evidence type="ECO:0000313" key="15">
    <source>
        <dbReference type="EMBL" id="KOO34920.1"/>
    </source>
</evidence>
<dbReference type="GO" id="GO:0045505">
    <property type="term" value="F:dynein intermediate chain binding"/>
    <property type="evidence" value="ECO:0007669"/>
    <property type="project" value="InterPro"/>
</dbReference>
<dbReference type="PANTHER" id="PTHR46961:SF19">
    <property type="entry name" value="DYNEIN HEAVY CHAIN 5, AXONEMAL"/>
    <property type="match status" value="1"/>
</dbReference>
<evidence type="ECO:0000256" key="6">
    <source>
        <dbReference type="ARBA" id="ARBA00022741"/>
    </source>
</evidence>
<dbReference type="GO" id="GO:0005524">
    <property type="term" value="F:ATP binding"/>
    <property type="evidence" value="ECO:0007669"/>
    <property type="project" value="UniProtKB-KW"/>
</dbReference>
<dbReference type="Gene3D" id="1.10.8.710">
    <property type="match status" value="1"/>
</dbReference>
<keyword evidence="11" id="KW-0505">Motor protein</keyword>
<evidence type="ECO:0000256" key="1">
    <source>
        <dbReference type="ARBA" id="ARBA00004430"/>
    </source>
</evidence>
<comment type="caution">
    <text evidence="15">The sequence shown here is derived from an EMBL/GenBank/DDBJ whole genome shotgun (WGS) entry which is preliminary data.</text>
</comment>
<evidence type="ECO:0000256" key="13">
    <source>
        <dbReference type="ARBA" id="ARBA00023273"/>
    </source>
</evidence>
<evidence type="ECO:0000256" key="4">
    <source>
        <dbReference type="ARBA" id="ARBA00022701"/>
    </source>
</evidence>
<keyword evidence="15" id="KW-0282">Flagellum</keyword>
<dbReference type="SUPFAM" id="SSF52540">
    <property type="entry name" value="P-loop containing nucleoside triphosphate hydrolases"/>
    <property type="match status" value="1"/>
</dbReference>